<feature type="compositionally biased region" description="Polar residues" evidence="1">
    <location>
        <begin position="1190"/>
        <end position="1203"/>
    </location>
</feature>
<gene>
    <name evidence="4" type="primary">LOC113503015</name>
</gene>
<protein>
    <submittedName>
        <fullName evidence="4">Uncharacterized protein LOC113503015</fullName>
    </submittedName>
</protein>
<dbReference type="Proteomes" id="UP000322000">
    <property type="component" value="Chromosome 18"/>
</dbReference>
<feature type="compositionally biased region" description="Basic and acidic residues" evidence="1">
    <location>
        <begin position="687"/>
        <end position="696"/>
    </location>
</feature>
<proteinExistence type="predicted"/>
<evidence type="ECO:0000256" key="1">
    <source>
        <dbReference type="SAM" id="MobiDB-lite"/>
    </source>
</evidence>
<feature type="chain" id="PRO_5028994003" evidence="2">
    <location>
        <begin position="19"/>
        <end position="1403"/>
    </location>
</feature>
<feature type="compositionally biased region" description="Basic and acidic residues" evidence="1">
    <location>
        <begin position="719"/>
        <end position="729"/>
    </location>
</feature>
<keyword evidence="2" id="KW-0732">Signal</keyword>
<dbReference type="GeneID" id="113503015"/>
<keyword evidence="3" id="KW-1185">Reference proteome</keyword>
<organism evidence="3 4">
    <name type="scientific">Trichoplusia ni</name>
    <name type="common">Cabbage looper</name>
    <dbReference type="NCBI Taxonomy" id="7111"/>
    <lineage>
        <taxon>Eukaryota</taxon>
        <taxon>Metazoa</taxon>
        <taxon>Ecdysozoa</taxon>
        <taxon>Arthropoda</taxon>
        <taxon>Hexapoda</taxon>
        <taxon>Insecta</taxon>
        <taxon>Pterygota</taxon>
        <taxon>Neoptera</taxon>
        <taxon>Endopterygota</taxon>
        <taxon>Lepidoptera</taxon>
        <taxon>Glossata</taxon>
        <taxon>Ditrysia</taxon>
        <taxon>Noctuoidea</taxon>
        <taxon>Noctuidae</taxon>
        <taxon>Plusiinae</taxon>
        <taxon>Trichoplusia</taxon>
    </lineage>
</organism>
<feature type="region of interest" description="Disordered" evidence="1">
    <location>
        <begin position="445"/>
        <end position="597"/>
    </location>
</feature>
<feature type="compositionally biased region" description="Polar residues" evidence="1">
    <location>
        <begin position="788"/>
        <end position="800"/>
    </location>
</feature>
<dbReference type="KEGG" id="tnl:113503015"/>
<feature type="compositionally biased region" description="Basic and acidic residues" evidence="1">
    <location>
        <begin position="741"/>
        <end position="763"/>
    </location>
</feature>
<feature type="region of interest" description="Disordered" evidence="1">
    <location>
        <begin position="1353"/>
        <end position="1378"/>
    </location>
</feature>
<name>A0A7E5WIJ6_TRINI</name>
<feature type="compositionally biased region" description="Polar residues" evidence="1">
    <location>
        <begin position="575"/>
        <end position="586"/>
    </location>
</feature>
<feature type="compositionally biased region" description="Polar residues" evidence="1">
    <location>
        <begin position="539"/>
        <end position="551"/>
    </location>
</feature>
<dbReference type="InParanoid" id="A0A7E5WIJ6"/>
<sequence>MWRTVFWCLVLIYGHTSSQPLEEGENARQTRQLDFGPCCPCPDADSTGHDDFHPMDSLRAASTGSRLRDVDDCPCRGRSEDSDGAASVFFPTALRPRGSGVRPDNRKEDIKPLLHPEVDLASSVLQTIREATDEEYEDALARDAARSMAKAAMEDIYGDAAPEASRNLVTIIVKPKEAESDDDIMMPHESRNHESRCIHSPLGSTRNLGKMRVAHNPPNLLHDIFGLPRRSKPGLLHRNLLDLDSGFGASNVNEQVMRVDNDRIPLKESNFRVGSNNDYNNKETNLKLPSIHDKLKDLISGRSSLDDVIKTPLPTLPKLKPITPKLNINSDNTDLSSSPSNVKEEVGKLSSHFENILPKARPLDLKNLLKLKDVELVPLKDLIKAKNKPTLQLPSRITNEEPSREADESEVKDLLNLVPRVRTVELSDAEVSPTNVIQQVIDNNCDNNARDTNSESNIAESEDKDSSEFFNTTPSSELAESNVNERSTEINDSQSGVSSHNDCDLGTMPATESDLPTPKERSKGAPSDLNQDLQDVENSDSGSIEEPSSNELVGGQEESVDSSQDNCLDGKSDSDSMTGASNTVSSIVEPDSTTDDFVDEPVARQTQDGNNGINSLDDVKPKLIDPLNLDRTFNTIKKNIIEKIESLKIPKPKPRNSNLFAKESLEDESQNPDAKNEESVQITSVKPENEVGKDSSENFGDSGTQVSMQDLQEMSDSMLQHENKDKSRSNVECNVPIEETVEPKATKEMESAEMKDSIEEKIPDAQNDDDMNTQSSNNSDNVKDTCGSDLQQQPKAQEQDANVGASETVISKIPPRNSVKTIQLSDIVQPCGDGILQSPLPDLNNVLKLSPMPTLEDIKTTVTNLFDKGERNAENILPLKTVPLALDPAKILEPLMATDASSRNSHTKPAPERFLDDLNILKLQPPSLLSSPKLSDDFGFKPINFQPSFDNIGLGSARGRSSSKIRNPLDSLKLGDIGARSNFSPQNILKSSMRHDDLLNGRALSDLSQNINSHFKKASRNMQNMLGSTFNGAKIASPIQLEPHELLETISRNHEDVSDKLKAIHMDFNDRIETMRNDLLDKSRLLSSDSLNRKPSFKSSRDQHQSLLRSSQPKATTRKNTSSRGPELKSNNKVSSPSSRTKQFKMPTAASVPVPKSLNVPELKTMSKPGLVSQRVASSNAPKIELPRPNFNTFRSEGSNTKPFNKPLTKPISPFGDPKVKVSFSTTPRPRMDVGRPKTQEKIDLKANLENRRIQSDARQTKLSTPSGLLNKYKPLPKNVENDIRISTPLRTPIPKLGNLENDGNVGNLLSWPKASESAFLSKVKEAVNARLPASGLPNRFQQEKTQHIVKSASARTRDEAMKGADMTRAASEVVERTDGQPLKENVTYKCKMVCTKENNENV</sequence>
<evidence type="ECO:0000256" key="2">
    <source>
        <dbReference type="SAM" id="SignalP"/>
    </source>
</evidence>
<reference evidence="4" key="1">
    <citation type="submission" date="2025-08" db="UniProtKB">
        <authorList>
            <consortium name="RefSeq"/>
        </authorList>
    </citation>
    <scope>IDENTIFICATION</scope>
</reference>
<feature type="compositionally biased region" description="Polar residues" evidence="1">
    <location>
        <begin position="697"/>
        <end position="718"/>
    </location>
</feature>
<feature type="compositionally biased region" description="Polar residues" evidence="1">
    <location>
        <begin position="1105"/>
        <end position="1141"/>
    </location>
</feature>
<dbReference type="RefSeq" id="XP_026740600.1">
    <property type="nucleotide sequence ID" value="XM_026884799.1"/>
</dbReference>
<evidence type="ECO:0000313" key="3">
    <source>
        <dbReference type="Proteomes" id="UP000322000"/>
    </source>
</evidence>
<feature type="compositionally biased region" description="Polar residues" evidence="1">
    <location>
        <begin position="468"/>
        <end position="500"/>
    </location>
</feature>
<feature type="region of interest" description="Disordered" evidence="1">
    <location>
        <begin position="650"/>
        <end position="807"/>
    </location>
</feature>
<dbReference type="OrthoDB" id="2160638at2759"/>
<feature type="region of interest" description="Disordered" evidence="1">
    <location>
        <begin position="1089"/>
        <end position="1156"/>
    </location>
</feature>
<feature type="region of interest" description="Disordered" evidence="1">
    <location>
        <begin position="1171"/>
        <end position="1238"/>
    </location>
</feature>
<feature type="signal peptide" evidence="2">
    <location>
        <begin position="1"/>
        <end position="18"/>
    </location>
</feature>
<accession>A0A7E5WIJ6</accession>
<evidence type="ECO:0000313" key="4">
    <source>
        <dbReference type="RefSeq" id="XP_026740600.1"/>
    </source>
</evidence>